<dbReference type="AlphaFoldDB" id="A0A7J6UWC1"/>
<evidence type="ECO:0000313" key="3">
    <source>
        <dbReference type="Proteomes" id="UP000554482"/>
    </source>
</evidence>
<organism evidence="2 3">
    <name type="scientific">Thalictrum thalictroides</name>
    <name type="common">Rue-anemone</name>
    <name type="synonym">Anemone thalictroides</name>
    <dbReference type="NCBI Taxonomy" id="46969"/>
    <lineage>
        <taxon>Eukaryota</taxon>
        <taxon>Viridiplantae</taxon>
        <taxon>Streptophyta</taxon>
        <taxon>Embryophyta</taxon>
        <taxon>Tracheophyta</taxon>
        <taxon>Spermatophyta</taxon>
        <taxon>Magnoliopsida</taxon>
        <taxon>Ranunculales</taxon>
        <taxon>Ranunculaceae</taxon>
        <taxon>Thalictroideae</taxon>
        <taxon>Thalictrum</taxon>
    </lineage>
</organism>
<proteinExistence type="predicted"/>
<feature type="compositionally biased region" description="Low complexity" evidence="1">
    <location>
        <begin position="239"/>
        <end position="255"/>
    </location>
</feature>
<reference evidence="2 3" key="1">
    <citation type="submission" date="2020-06" db="EMBL/GenBank/DDBJ databases">
        <title>Transcriptomic and genomic resources for Thalictrum thalictroides and T. hernandezii: Facilitating candidate gene discovery in an emerging model plant lineage.</title>
        <authorList>
            <person name="Arias T."/>
            <person name="Riano-Pachon D.M."/>
            <person name="Di Stilio V.S."/>
        </authorList>
    </citation>
    <scope>NUCLEOTIDE SEQUENCE [LARGE SCALE GENOMIC DNA]</scope>
    <source>
        <strain evidence="3">cv. WT478/WT964</strain>
        <tissue evidence="2">Leaves</tissue>
    </source>
</reference>
<gene>
    <name evidence="2" type="ORF">FRX31_033655</name>
</gene>
<dbReference type="PANTHER" id="PTHR33356:SF5">
    <property type="entry name" value="TIP41-LIKE PROTEIN"/>
    <property type="match status" value="1"/>
</dbReference>
<comment type="caution">
    <text evidence="2">The sequence shown here is derived from an EMBL/GenBank/DDBJ whole genome shotgun (WGS) entry which is preliminary data.</text>
</comment>
<name>A0A7J6UWC1_THATH</name>
<evidence type="ECO:0000256" key="1">
    <source>
        <dbReference type="SAM" id="MobiDB-lite"/>
    </source>
</evidence>
<evidence type="ECO:0000313" key="2">
    <source>
        <dbReference type="EMBL" id="KAF5176758.1"/>
    </source>
</evidence>
<feature type="compositionally biased region" description="Polar residues" evidence="1">
    <location>
        <begin position="139"/>
        <end position="149"/>
    </location>
</feature>
<keyword evidence="3" id="KW-1185">Reference proteome</keyword>
<accession>A0A7J6UWC1</accession>
<feature type="region of interest" description="Disordered" evidence="1">
    <location>
        <begin position="125"/>
        <end position="149"/>
    </location>
</feature>
<feature type="compositionally biased region" description="Low complexity" evidence="1">
    <location>
        <begin position="125"/>
        <end position="138"/>
    </location>
</feature>
<protein>
    <submittedName>
        <fullName evidence="2">3-phosphoshikimate 1-carboxyvinyltransferase</fullName>
    </submittedName>
</protein>
<dbReference type="Proteomes" id="UP000554482">
    <property type="component" value="Unassembled WGS sequence"/>
</dbReference>
<dbReference type="OrthoDB" id="747893at2759"/>
<dbReference type="PANTHER" id="PTHR33356">
    <property type="entry name" value="TIP41-LIKE PROTEIN"/>
    <property type="match status" value="1"/>
</dbReference>
<feature type="region of interest" description="Disordered" evidence="1">
    <location>
        <begin position="235"/>
        <end position="293"/>
    </location>
</feature>
<keyword evidence="2" id="KW-0808">Transferase</keyword>
<sequence>MAEALDDGVFWLPSEFLTDDDILMEKHKFQNKMNTQSESKFCFPSEFPYGFYNSSSPVESLVGSTETESDEEDYLAGFTRQMARSLLQQAELKSSSVFGTDNPKTKVMAGSPQSPLCGLGSWSGCSSGSSRGSPNGPSQVSSPPSTPFSSGDDALDLLYAAAGQVVRMKLNDETSYGRGLLGVPQKKPNSIPVPVGKKSNVGFYSNEALIQQQLQANHFYQLNLKHQQQQQCSAAWGRQTKSTQNVPQQQQQVPSAGRRAGLGNGRCSRPLGLPPSAWPPLQQQNQNQNGSGMRAVFLNGSGARRESSGTGVFIPLRNGIASESRKKPSCSAALLPARVVQALNLNFDEMGLSGPQTRYVGGFGHGNALLSQHQSRSYRSHQPAMINTEVQLPQEWTY</sequence>
<dbReference type="EMBL" id="JABWDY010042281">
    <property type="protein sequence ID" value="KAF5176758.1"/>
    <property type="molecule type" value="Genomic_DNA"/>
</dbReference>
<dbReference type="GO" id="GO:0016740">
    <property type="term" value="F:transferase activity"/>
    <property type="evidence" value="ECO:0007669"/>
    <property type="project" value="UniProtKB-KW"/>
</dbReference>